<gene>
    <name evidence="1" type="ORF">EW146_g10175</name>
</gene>
<sequence>MDPAVYAAKCSSPYLLFLSDNNLSPQKGHRIWKELDDTQRTHYKMLSEQVRAILNDAYPRLAVHHADKADIRELAKEACRNLGINVVQPDLWEEILETKFFQEDDPPAVCSSTVSLVAALLTLRLVKLQFKSYELSNFKNTQTTTIRVGHQKLPQKSSSIWGT</sequence>
<organism evidence="1 2">
    <name type="scientific">Bondarzewia mesenterica</name>
    <dbReference type="NCBI Taxonomy" id="1095465"/>
    <lineage>
        <taxon>Eukaryota</taxon>
        <taxon>Fungi</taxon>
        <taxon>Dikarya</taxon>
        <taxon>Basidiomycota</taxon>
        <taxon>Agaricomycotina</taxon>
        <taxon>Agaricomycetes</taxon>
        <taxon>Russulales</taxon>
        <taxon>Bondarzewiaceae</taxon>
        <taxon>Bondarzewia</taxon>
    </lineage>
</organism>
<evidence type="ECO:0000313" key="2">
    <source>
        <dbReference type="Proteomes" id="UP000310158"/>
    </source>
</evidence>
<keyword evidence="2" id="KW-1185">Reference proteome</keyword>
<dbReference type="AlphaFoldDB" id="A0A4S4L4G5"/>
<evidence type="ECO:0000313" key="1">
    <source>
        <dbReference type="EMBL" id="THH04440.1"/>
    </source>
</evidence>
<protein>
    <submittedName>
        <fullName evidence="1">Uncharacterized protein</fullName>
    </submittedName>
</protein>
<name>A0A4S4L4G5_9AGAM</name>
<reference evidence="1 2" key="1">
    <citation type="submission" date="2019-02" db="EMBL/GenBank/DDBJ databases">
        <title>Genome sequencing of the rare red list fungi Bondarzewia mesenterica.</title>
        <authorList>
            <person name="Buettner E."/>
            <person name="Kellner H."/>
        </authorList>
    </citation>
    <scope>NUCLEOTIDE SEQUENCE [LARGE SCALE GENOMIC DNA]</scope>
    <source>
        <strain evidence="1 2">DSM 108281</strain>
    </source>
</reference>
<dbReference type="EMBL" id="SGPL01001158">
    <property type="protein sequence ID" value="THH04440.1"/>
    <property type="molecule type" value="Genomic_DNA"/>
</dbReference>
<dbReference type="Proteomes" id="UP000310158">
    <property type="component" value="Unassembled WGS sequence"/>
</dbReference>
<accession>A0A4S4L4G5</accession>
<proteinExistence type="predicted"/>
<comment type="caution">
    <text evidence="1">The sequence shown here is derived from an EMBL/GenBank/DDBJ whole genome shotgun (WGS) entry which is preliminary data.</text>
</comment>